<reference evidence="1 2" key="1">
    <citation type="submission" date="2019-03" db="EMBL/GenBank/DDBJ databases">
        <title>Draft genome sequences of novel Actinobacteria.</title>
        <authorList>
            <person name="Sahin N."/>
            <person name="Ay H."/>
            <person name="Saygin H."/>
        </authorList>
    </citation>
    <scope>NUCLEOTIDE SEQUENCE [LARGE SCALE GENOMIC DNA]</scope>
    <source>
        <strain evidence="1 2">7K502</strain>
    </source>
</reference>
<organism evidence="1 2">
    <name type="scientific">Saccharopolyspora elongata</name>
    <dbReference type="NCBI Taxonomy" id="2530387"/>
    <lineage>
        <taxon>Bacteria</taxon>
        <taxon>Bacillati</taxon>
        <taxon>Actinomycetota</taxon>
        <taxon>Actinomycetes</taxon>
        <taxon>Pseudonocardiales</taxon>
        <taxon>Pseudonocardiaceae</taxon>
        <taxon>Saccharopolyspora</taxon>
    </lineage>
</organism>
<dbReference type="SUPFAM" id="SSF52540">
    <property type="entry name" value="P-loop containing nucleoside triphosphate hydrolases"/>
    <property type="match status" value="1"/>
</dbReference>
<dbReference type="PANTHER" id="PTHR33477:SF3">
    <property type="entry name" value="P-LOOP NTPASE DOMAIN-CONTAINING PROTEIN LPA1 HOMOLOG 1"/>
    <property type="match status" value="1"/>
</dbReference>
<comment type="caution">
    <text evidence="1">The sequence shown here is derived from an EMBL/GenBank/DDBJ whole genome shotgun (WGS) entry which is preliminary data.</text>
</comment>
<dbReference type="AlphaFoldDB" id="A0A4R4Y7H9"/>
<keyword evidence="1" id="KW-0418">Kinase</keyword>
<protein>
    <submittedName>
        <fullName evidence="1">2-phosphoglycerate kinase</fullName>
    </submittedName>
</protein>
<dbReference type="PANTHER" id="PTHR33477">
    <property type="entry name" value="P-LOOP NTPASE DOMAIN-CONTAINING PROTEIN LPA1 HOMOLOG 1"/>
    <property type="match status" value="1"/>
</dbReference>
<sequence>MTRCEVDLHVLYGIPCVGKSTAAIEFAYQRGIRTVVPTDCLRETQRAFASPHQHPALFEVTHTAWQLHGPPTRVNIEAGFRDHADAVAPAIRHVAAKLARDGFDAVIEGAHLHSGIIGALRTSLEAARVHASLLVVESADELRKCIRSKENARTSFAERKSWGDHVEIMLVIQDYLIRDAREHGIPITTTEEWSCSSTAITL</sequence>
<name>A0A4R4Y7H9_9PSEU</name>
<evidence type="ECO:0000313" key="2">
    <source>
        <dbReference type="Proteomes" id="UP000294947"/>
    </source>
</evidence>
<keyword evidence="2" id="KW-1185">Reference proteome</keyword>
<gene>
    <name evidence="1" type="ORF">E1288_35850</name>
</gene>
<dbReference type="EMBL" id="SMKW01000071">
    <property type="protein sequence ID" value="TDD40306.1"/>
    <property type="molecule type" value="Genomic_DNA"/>
</dbReference>
<dbReference type="Gene3D" id="3.40.50.300">
    <property type="entry name" value="P-loop containing nucleotide triphosphate hydrolases"/>
    <property type="match status" value="1"/>
</dbReference>
<dbReference type="Proteomes" id="UP000294947">
    <property type="component" value="Unassembled WGS sequence"/>
</dbReference>
<dbReference type="OrthoDB" id="9806903at2"/>
<proteinExistence type="predicted"/>
<dbReference type="InterPro" id="IPR027417">
    <property type="entry name" value="P-loop_NTPase"/>
</dbReference>
<evidence type="ECO:0000313" key="1">
    <source>
        <dbReference type="EMBL" id="TDD40306.1"/>
    </source>
</evidence>
<keyword evidence="1" id="KW-0808">Transferase</keyword>
<dbReference type="GO" id="GO:0016301">
    <property type="term" value="F:kinase activity"/>
    <property type="evidence" value="ECO:0007669"/>
    <property type="project" value="UniProtKB-KW"/>
</dbReference>
<accession>A0A4R4Y7H9</accession>